<gene>
    <name evidence="1" type="ORF">BpHYR1_023959</name>
</gene>
<comment type="caution">
    <text evidence="1">The sequence shown here is derived from an EMBL/GenBank/DDBJ whole genome shotgun (WGS) entry which is preliminary data.</text>
</comment>
<proteinExistence type="predicted"/>
<evidence type="ECO:0000313" key="2">
    <source>
        <dbReference type="Proteomes" id="UP000276133"/>
    </source>
</evidence>
<dbReference type="EMBL" id="REGN01000982">
    <property type="protein sequence ID" value="RNA37775.1"/>
    <property type="molecule type" value="Genomic_DNA"/>
</dbReference>
<accession>A0A3M7SPZ4</accession>
<protein>
    <submittedName>
        <fullName evidence="1">Uncharacterized protein</fullName>
    </submittedName>
</protein>
<sequence>MISIFMAKNIQFKVGYSVFLIKQPEELDSRAVSSGLIPLFSPLIKRLYYHRIKHNQKIIKTDFLSRFFKECLAYVSFNKNIFIFIDNSITKKFNERIKKLLVNLEVKKFYKVFAVKIMYVLIFFKQKQ</sequence>
<dbReference type="AlphaFoldDB" id="A0A3M7SPZ4"/>
<name>A0A3M7SPZ4_BRAPC</name>
<organism evidence="1 2">
    <name type="scientific">Brachionus plicatilis</name>
    <name type="common">Marine rotifer</name>
    <name type="synonym">Brachionus muelleri</name>
    <dbReference type="NCBI Taxonomy" id="10195"/>
    <lineage>
        <taxon>Eukaryota</taxon>
        <taxon>Metazoa</taxon>
        <taxon>Spiralia</taxon>
        <taxon>Gnathifera</taxon>
        <taxon>Rotifera</taxon>
        <taxon>Eurotatoria</taxon>
        <taxon>Monogononta</taxon>
        <taxon>Pseudotrocha</taxon>
        <taxon>Ploima</taxon>
        <taxon>Brachionidae</taxon>
        <taxon>Brachionus</taxon>
    </lineage>
</organism>
<keyword evidence="2" id="KW-1185">Reference proteome</keyword>
<reference evidence="1 2" key="1">
    <citation type="journal article" date="2018" name="Sci. Rep.">
        <title>Genomic signatures of local adaptation to the degree of environmental predictability in rotifers.</title>
        <authorList>
            <person name="Franch-Gras L."/>
            <person name="Hahn C."/>
            <person name="Garcia-Roger E.M."/>
            <person name="Carmona M.J."/>
            <person name="Serra M."/>
            <person name="Gomez A."/>
        </authorList>
    </citation>
    <scope>NUCLEOTIDE SEQUENCE [LARGE SCALE GENOMIC DNA]</scope>
    <source>
        <strain evidence="1">HYR1</strain>
    </source>
</reference>
<dbReference type="Proteomes" id="UP000276133">
    <property type="component" value="Unassembled WGS sequence"/>
</dbReference>
<evidence type="ECO:0000313" key="1">
    <source>
        <dbReference type="EMBL" id="RNA37775.1"/>
    </source>
</evidence>